<organism evidence="9 10">
    <name type="scientific">Ficus carica</name>
    <name type="common">Common fig</name>
    <dbReference type="NCBI Taxonomy" id="3494"/>
    <lineage>
        <taxon>Eukaryota</taxon>
        <taxon>Viridiplantae</taxon>
        <taxon>Streptophyta</taxon>
        <taxon>Embryophyta</taxon>
        <taxon>Tracheophyta</taxon>
        <taxon>Spermatophyta</taxon>
        <taxon>Magnoliopsida</taxon>
        <taxon>eudicotyledons</taxon>
        <taxon>Gunneridae</taxon>
        <taxon>Pentapetalae</taxon>
        <taxon>rosids</taxon>
        <taxon>fabids</taxon>
        <taxon>Rosales</taxon>
        <taxon>Moraceae</taxon>
        <taxon>Ficeae</taxon>
        <taxon>Ficus</taxon>
    </lineage>
</organism>
<evidence type="ECO:0000256" key="6">
    <source>
        <dbReference type="ARBA" id="ARBA00038300"/>
    </source>
</evidence>
<gene>
    <name evidence="9" type="ORF">TIFTF001_013845</name>
</gene>
<comment type="caution">
    <text evidence="9">The sequence shown here is derived from an EMBL/GenBank/DDBJ whole genome shotgun (WGS) entry which is preliminary data.</text>
</comment>
<keyword evidence="3" id="KW-0813">Transport</keyword>
<evidence type="ECO:0000256" key="1">
    <source>
        <dbReference type="ARBA" id="ARBA00003211"/>
    </source>
</evidence>
<dbReference type="PANTHER" id="PTHR35501:SF3">
    <property type="entry name" value="PROTEIN YY1"/>
    <property type="match status" value="1"/>
</dbReference>
<evidence type="ECO:0000256" key="5">
    <source>
        <dbReference type="ARBA" id="ARBA00023121"/>
    </source>
</evidence>
<proteinExistence type="inferred from homology"/>
<evidence type="ECO:0000256" key="4">
    <source>
        <dbReference type="ARBA" id="ARBA00022525"/>
    </source>
</evidence>
<dbReference type="PANTHER" id="PTHR35501">
    <property type="entry name" value="PROTEIN YY1"/>
    <property type="match status" value="1"/>
</dbReference>
<feature type="chain" id="PRO_5041700114" description="Bifunctional inhibitor/plant lipid transfer protein/seed storage helical domain-containing protein" evidence="7">
    <location>
        <begin position="32"/>
        <end position="98"/>
    </location>
</feature>
<feature type="domain" description="Bifunctional inhibitor/plant lipid transfer protein/seed storage helical" evidence="8">
    <location>
        <begin position="34"/>
        <end position="94"/>
    </location>
</feature>
<dbReference type="GO" id="GO:0008289">
    <property type="term" value="F:lipid binding"/>
    <property type="evidence" value="ECO:0007669"/>
    <property type="project" value="UniProtKB-KW"/>
</dbReference>
<keyword evidence="5" id="KW-0446">Lipid-binding</keyword>
<comment type="similarity">
    <text evidence="6">Belongs to the A9/FIL1 family.</text>
</comment>
<keyword evidence="4" id="KW-0964">Secreted</keyword>
<evidence type="ECO:0000313" key="9">
    <source>
        <dbReference type="EMBL" id="GMN44648.1"/>
    </source>
</evidence>
<dbReference type="EMBL" id="BTGU01000018">
    <property type="protein sequence ID" value="GMN44648.1"/>
    <property type="molecule type" value="Genomic_DNA"/>
</dbReference>
<evidence type="ECO:0000256" key="3">
    <source>
        <dbReference type="ARBA" id="ARBA00022448"/>
    </source>
</evidence>
<dbReference type="AlphaFoldDB" id="A0AA88D3E4"/>
<dbReference type="Proteomes" id="UP001187192">
    <property type="component" value="Unassembled WGS sequence"/>
</dbReference>
<evidence type="ECO:0000259" key="8">
    <source>
        <dbReference type="SMART" id="SM00499"/>
    </source>
</evidence>
<dbReference type="GO" id="GO:0005576">
    <property type="term" value="C:extracellular region"/>
    <property type="evidence" value="ECO:0007669"/>
    <property type="project" value="UniProtKB-SubCell"/>
</dbReference>
<dbReference type="InterPro" id="IPR036312">
    <property type="entry name" value="Bifun_inhib/LTP/seed_sf"/>
</dbReference>
<dbReference type="Pfam" id="PF14368">
    <property type="entry name" value="LTP_2"/>
    <property type="match status" value="1"/>
</dbReference>
<dbReference type="SMART" id="SM00499">
    <property type="entry name" value="AAI"/>
    <property type="match status" value="1"/>
</dbReference>
<keyword evidence="10" id="KW-1185">Reference proteome</keyword>
<reference evidence="9" key="1">
    <citation type="submission" date="2023-07" db="EMBL/GenBank/DDBJ databases">
        <title>draft genome sequence of fig (Ficus carica).</title>
        <authorList>
            <person name="Takahashi T."/>
            <person name="Nishimura K."/>
        </authorList>
    </citation>
    <scope>NUCLEOTIDE SEQUENCE</scope>
</reference>
<dbReference type="SUPFAM" id="SSF47699">
    <property type="entry name" value="Bifunctional inhibitor/lipid-transfer protein/seed storage 2S albumin"/>
    <property type="match status" value="1"/>
</dbReference>
<comment type="subcellular location">
    <subcellularLocation>
        <location evidence="2">Secreted</location>
    </subcellularLocation>
</comment>
<name>A0AA88D3E4_FICCA</name>
<dbReference type="InterPro" id="IPR016140">
    <property type="entry name" value="Bifunc_inhib/LTP/seed_store"/>
</dbReference>
<sequence length="98" mass="10295">MASSKSLSYQTGLLVLLVTVLVAQQSHTAEAQVCSSQLNNLNVCAPFVVPGAADPQPSPECCTALRSVDHDCVCNTLRIASRLPSLCNIPAIACSSFF</sequence>
<accession>A0AA88D3E4</accession>
<dbReference type="Gramene" id="FCD_00004531-RA">
    <property type="protein sequence ID" value="FCD_00004531-RA:cds"/>
    <property type="gene ID" value="FCD_00004531"/>
</dbReference>
<comment type="function">
    <text evidence="1">Plant non-specific lipid-transfer proteins transfer phospholipids as well as galactolipids across membranes. May play a role in wax or cutin deposition in the cell walls of expanding epidermal cells and certain secretory tissues.</text>
</comment>
<protein>
    <recommendedName>
        <fullName evidence="8">Bifunctional inhibitor/plant lipid transfer protein/seed storage helical domain-containing protein</fullName>
    </recommendedName>
</protein>
<evidence type="ECO:0000256" key="7">
    <source>
        <dbReference type="SAM" id="SignalP"/>
    </source>
</evidence>
<dbReference type="Gene3D" id="1.10.110.10">
    <property type="entry name" value="Plant lipid-transfer and hydrophobic proteins"/>
    <property type="match status" value="1"/>
</dbReference>
<evidence type="ECO:0000256" key="2">
    <source>
        <dbReference type="ARBA" id="ARBA00004613"/>
    </source>
</evidence>
<keyword evidence="7" id="KW-0732">Signal</keyword>
<feature type="signal peptide" evidence="7">
    <location>
        <begin position="1"/>
        <end position="31"/>
    </location>
</feature>
<evidence type="ECO:0000313" key="10">
    <source>
        <dbReference type="Proteomes" id="UP001187192"/>
    </source>
</evidence>